<name>A0ACC7QR56_KLEPN</name>
<protein>
    <submittedName>
        <fullName evidence="1">Phage/plasmid replication protein, II/X family</fullName>
    </submittedName>
</protein>
<accession>A0ACC7QR56</accession>
<organism evidence="1 2">
    <name type="scientific">Klebsiella pneumoniae subsp. pneumoniae</name>
    <dbReference type="NCBI Taxonomy" id="72407"/>
    <lineage>
        <taxon>Bacteria</taxon>
        <taxon>Pseudomonadati</taxon>
        <taxon>Pseudomonadota</taxon>
        <taxon>Gammaproteobacteria</taxon>
        <taxon>Enterobacterales</taxon>
        <taxon>Enterobacteriaceae</taxon>
        <taxon>Klebsiella/Raoultella group</taxon>
        <taxon>Klebsiella</taxon>
        <taxon>Klebsiella pneumoniae complex</taxon>
    </lineage>
</organism>
<sequence>YLIPLVCCVLNKITSIPALGLNPTDFDVRSWAKGDFKLNRVECTVLFDVGNTANALSWIRLAEMYATLSHRGRGQVTIGSTLYFGKSSRRSSVKFDAKGEEFQKQSHPAFLQLHALVV</sequence>
<proteinExistence type="predicted"/>
<reference evidence="1" key="2">
    <citation type="submission" date="2025-04" db="EMBL/GenBank/DDBJ databases">
        <authorList>
            <person name="Halder G."/>
            <person name="Ray Khan U."/>
            <person name="Dutta S."/>
        </authorList>
    </citation>
    <scope>NUCLEOTIDE SEQUENCE</scope>
    <source>
        <strain evidence="1">APCOLR130</strain>
    </source>
</reference>
<reference evidence="1" key="1">
    <citation type="journal article" date="2025" name="Microbiol. Spectr.">
        <title>Antimicrobial resistance and phylogenetic lineages of KPC-2-producing blood-borne Klebsiella pneumoniae subsp. pneumoniae from Kolkata, India during 2015-2024: Emergence of Klebsiella pneumoniae subsp. pneumoniae with blaKPC-2, blaNDM, and blaOXA-48-like triple carbapenemases.</title>
        <authorList>
            <person name="Halder G."/>
            <person name="Chaudhuri B.N."/>
            <person name="Veeraraghavan B."/>
            <person name="Denny P."/>
            <person name="Dutta P."/>
            <person name="Chakraborty M."/>
            <person name="Khan U.R."/>
            <person name="Ganguly S.S."/>
            <person name="Mandal S."/>
            <person name="Upadhyaya Y.P."/>
            <person name="Biswas B."/>
            <person name="Chakraborty A."/>
            <person name="Maiti S."/>
            <person name="Mondal H."/>
            <person name="Pal S."/>
            <person name="Dutta S."/>
        </authorList>
    </citation>
    <scope>NUCLEOTIDE SEQUENCE</scope>
    <source>
        <strain evidence="1">APCOLR130</strain>
    </source>
</reference>
<dbReference type="Proteomes" id="UP001179876">
    <property type="component" value="Unassembled WGS sequence"/>
</dbReference>
<gene>
    <name evidence="1" type="ORF">M3242_028470</name>
</gene>
<evidence type="ECO:0000313" key="2">
    <source>
        <dbReference type="Proteomes" id="UP001179876"/>
    </source>
</evidence>
<comment type="caution">
    <text evidence="1">The sequence shown here is derived from an EMBL/GenBank/DDBJ whole genome shotgun (WGS) entry which is preliminary data.</text>
</comment>
<evidence type="ECO:0000313" key="1">
    <source>
        <dbReference type="EMBL" id="MGC5605192.1"/>
    </source>
</evidence>
<feature type="non-terminal residue" evidence="1">
    <location>
        <position position="1"/>
    </location>
</feature>
<dbReference type="EMBL" id="JAMBLG020000125">
    <property type="protein sequence ID" value="MGC5605192.1"/>
    <property type="molecule type" value="Genomic_DNA"/>
</dbReference>